<reference evidence="1" key="1">
    <citation type="submission" date="2023-03" db="EMBL/GenBank/DDBJ databases">
        <title>Massive genome expansion in bonnet fungi (Mycena s.s.) driven by repeated elements and novel gene families across ecological guilds.</title>
        <authorList>
            <consortium name="Lawrence Berkeley National Laboratory"/>
            <person name="Harder C.B."/>
            <person name="Miyauchi S."/>
            <person name="Viragh M."/>
            <person name="Kuo A."/>
            <person name="Thoen E."/>
            <person name="Andreopoulos B."/>
            <person name="Lu D."/>
            <person name="Skrede I."/>
            <person name="Drula E."/>
            <person name="Henrissat B."/>
            <person name="Morin E."/>
            <person name="Kohler A."/>
            <person name="Barry K."/>
            <person name="LaButti K."/>
            <person name="Morin E."/>
            <person name="Salamov A."/>
            <person name="Lipzen A."/>
            <person name="Mereny Z."/>
            <person name="Hegedus B."/>
            <person name="Baldrian P."/>
            <person name="Stursova M."/>
            <person name="Weitz H."/>
            <person name="Taylor A."/>
            <person name="Grigoriev I.V."/>
            <person name="Nagy L.G."/>
            <person name="Martin F."/>
            <person name="Kauserud H."/>
        </authorList>
    </citation>
    <scope>NUCLEOTIDE SEQUENCE</scope>
    <source>
        <strain evidence="1">CBHHK067</strain>
    </source>
</reference>
<proteinExistence type="predicted"/>
<sequence length="195" mass="21456">MQLPYLAMERNFTIQPGVFHDCVVTIGKDQFLISAHYSPKAPINGALKELAPGFNWRGELVIVALGQSVPYLRRMKLHPAVNNEADVSEMFQCLGNGTRPEDLATIEEVIFEAVHHIAIGCKSAEEALDGLFAHIGTLELKDRADKDWFTSQAYPIFCEPGSDPELAHSIANAFNAGRTNNSGSIMVSVDENKEK</sequence>
<dbReference type="EMBL" id="JARKIE010001465">
    <property type="protein sequence ID" value="KAJ7601907.1"/>
    <property type="molecule type" value="Genomic_DNA"/>
</dbReference>
<dbReference type="Proteomes" id="UP001221757">
    <property type="component" value="Unassembled WGS sequence"/>
</dbReference>
<name>A0AAD7AWQ5_MYCRO</name>
<evidence type="ECO:0000313" key="1">
    <source>
        <dbReference type="EMBL" id="KAJ7601907.1"/>
    </source>
</evidence>
<comment type="caution">
    <text evidence="1">The sequence shown here is derived from an EMBL/GenBank/DDBJ whole genome shotgun (WGS) entry which is preliminary data.</text>
</comment>
<evidence type="ECO:0000313" key="2">
    <source>
        <dbReference type="Proteomes" id="UP001221757"/>
    </source>
</evidence>
<accession>A0AAD7AWQ5</accession>
<gene>
    <name evidence="1" type="ORF">B0H17DRAFT_1155130</name>
</gene>
<dbReference type="AlphaFoldDB" id="A0AAD7AWQ5"/>
<keyword evidence="2" id="KW-1185">Reference proteome</keyword>
<protein>
    <submittedName>
        <fullName evidence="1">Uncharacterized protein</fullName>
    </submittedName>
</protein>
<organism evidence="1 2">
    <name type="scientific">Mycena rosella</name>
    <name type="common">Pink bonnet</name>
    <name type="synonym">Agaricus rosellus</name>
    <dbReference type="NCBI Taxonomy" id="1033263"/>
    <lineage>
        <taxon>Eukaryota</taxon>
        <taxon>Fungi</taxon>
        <taxon>Dikarya</taxon>
        <taxon>Basidiomycota</taxon>
        <taxon>Agaricomycotina</taxon>
        <taxon>Agaricomycetes</taxon>
        <taxon>Agaricomycetidae</taxon>
        <taxon>Agaricales</taxon>
        <taxon>Marasmiineae</taxon>
        <taxon>Mycenaceae</taxon>
        <taxon>Mycena</taxon>
    </lineage>
</organism>